<accession>A0A183VDE4</accession>
<feature type="region of interest" description="Disordered" evidence="1">
    <location>
        <begin position="108"/>
        <end position="170"/>
    </location>
</feature>
<dbReference type="Proteomes" id="UP000050794">
    <property type="component" value="Unassembled WGS sequence"/>
</dbReference>
<evidence type="ECO:0000256" key="1">
    <source>
        <dbReference type="SAM" id="MobiDB-lite"/>
    </source>
</evidence>
<reference evidence="2 3" key="2">
    <citation type="submission" date="2018-11" db="EMBL/GenBank/DDBJ databases">
        <authorList>
            <consortium name="Pathogen Informatics"/>
        </authorList>
    </citation>
    <scope>NUCLEOTIDE SEQUENCE [LARGE SCALE GENOMIC DNA]</scope>
</reference>
<organism evidence="3 4">
    <name type="scientific">Toxocara canis</name>
    <name type="common">Canine roundworm</name>
    <dbReference type="NCBI Taxonomy" id="6265"/>
    <lineage>
        <taxon>Eukaryota</taxon>
        <taxon>Metazoa</taxon>
        <taxon>Ecdysozoa</taxon>
        <taxon>Nematoda</taxon>
        <taxon>Chromadorea</taxon>
        <taxon>Rhabditida</taxon>
        <taxon>Spirurina</taxon>
        <taxon>Ascaridomorpha</taxon>
        <taxon>Ascaridoidea</taxon>
        <taxon>Toxocaridae</taxon>
        <taxon>Toxocara</taxon>
    </lineage>
</organism>
<dbReference type="AlphaFoldDB" id="A0A183VDE4"/>
<dbReference type="WBParaSite" id="TCNE_0001876801-mRNA-1">
    <property type="protein sequence ID" value="TCNE_0001876801-mRNA-1"/>
    <property type="gene ID" value="TCNE_0001876801"/>
</dbReference>
<proteinExistence type="predicted"/>
<evidence type="ECO:0000313" key="3">
    <source>
        <dbReference type="Proteomes" id="UP000050794"/>
    </source>
</evidence>
<reference evidence="4" key="1">
    <citation type="submission" date="2016-06" db="UniProtKB">
        <authorList>
            <consortium name="WormBaseParasite"/>
        </authorList>
    </citation>
    <scope>IDENTIFICATION</scope>
</reference>
<gene>
    <name evidence="2" type="ORF">TCNE_LOCUS18764</name>
</gene>
<evidence type="ECO:0000313" key="4">
    <source>
        <dbReference type="WBParaSite" id="TCNE_0001876801-mRNA-1"/>
    </source>
</evidence>
<keyword evidence="3" id="KW-1185">Reference proteome</keyword>
<name>A0A183VDE4_TOXCA</name>
<feature type="compositionally biased region" description="Low complexity" evidence="1">
    <location>
        <begin position="128"/>
        <end position="169"/>
    </location>
</feature>
<sequence length="310" mass="33812">MALRRRSVHVHSRTPRKNFIEIVLYSTFYGEICETEKYSVQSPAHSFLLNTSKTDTTSRVVMRRDATSRRKVQGSAIMSLKDQVEMRQCVTGGNSSVVEPQLMRTPLRRSAARNAESYARVHPDDEATATATTPATTTTPTTTTSTTVSSTRATAATTTTADTLTRTPAKVGAAPTLPALINSGREQAVTEKATLMIDNNNNSGMGTPEAMNSNTVAAVQHDSWLHTPITAKAQEGNTREGYDEMMLAGEGSVAEFTNSTSKGVPIHKRAFAICLSTKPLNLMALYFALKHCARASFNFYHGLLMYIPNR</sequence>
<protein>
    <submittedName>
        <fullName evidence="2 4">Uncharacterized protein</fullName>
    </submittedName>
</protein>
<dbReference type="EMBL" id="UYWY01025930">
    <property type="protein sequence ID" value="VDM50085.1"/>
    <property type="molecule type" value="Genomic_DNA"/>
</dbReference>
<evidence type="ECO:0000313" key="2">
    <source>
        <dbReference type="EMBL" id="VDM50085.1"/>
    </source>
</evidence>